<evidence type="ECO:0000256" key="1">
    <source>
        <dbReference type="ARBA" id="ARBA00009437"/>
    </source>
</evidence>
<sequence>MGTGRHRSEANLSKRIDGPRAAQVFRGAVSDGDLRLLRVFKTVVDHGGFSAAEVALNKSKSAISLDMSHLEQRMGTKLCVRGRAGFKLTDEGQIIYLAALQLFTDVDKFRDRVASAVRWLSGRVSILLVDNIVSVAAGPMTRAIGDFARRYPKVEVKVESATPNGVEQGVLEGEADMGISVVPREVSSLEMIPLFREELRLYCGRNHELASHNLGTVAPDLVKQHRLVMPGVTEDPGFGALVAGFPTGARASNIDSRILLVLSGAFLGFLPPHYAAPWLESGELIEILPHHFTTQNTFYVLFKKSSRHSAAAQTFLSIVLDSFEKAKQMKVSRLGQLA</sequence>
<dbReference type="Pfam" id="PF00126">
    <property type="entry name" value="HTH_1"/>
    <property type="match status" value="1"/>
</dbReference>
<evidence type="ECO:0000313" key="7">
    <source>
        <dbReference type="Proteomes" id="UP000284605"/>
    </source>
</evidence>
<dbReference type="GO" id="GO:0003700">
    <property type="term" value="F:DNA-binding transcription factor activity"/>
    <property type="evidence" value="ECO:0007669"/>
    <property type="project" value="InterPro"/>
</dbReference>
<evidence type="ECO:0000256" key="2">
    <source>
        <dbReference type="ARBA" id="ARBA00023015"/>
    </source>
</evidence>
<protein>
    <submittedName>
        <fullName evidence="6">LysR family transcriptional regulator</fullName>
    </submittedName>
</protein>
<dbReference type="SUPFAM" id="SSF53850">
    <property type="entry name" value="Periplasmic binding protein-like II"/>
    <property type="match status" value="1"/>
</dbReference>
<keyword evidence="4" id="KW-0804">Transcription</keyword>
<evidence type="ECO:0000256" key="3">
    <source>
        <dbReference type="ARBA" id="ARBA00023125"/>
    </source>
</evidence>
<evidence type="ECO:0000256" key="4">
    <source>
        <dbReference type="ARBA" id="ARBA00023163"/>
    </source>
</evidence>
<dbReference type="InterPro" id="IPR036390">
    <property type="entry name" value="WH_DNA-bd_sf"/>
</dbReference>
<dbReference type="InterPro" id="IPR005119">
    <property type="entry name" value="LysR_subst-bd"/>
</dbReference>
<dbReference type="OrthoDB" id="7506954at2"/>
<dbReference type="SUPFAM" id="SSF46785">
    <property type="entry name" value="Winged helix' DNA-binding domain"/>
    <property type="match status" value="1"/>
</dbReference>
<dbReference type="EMBL" id="QYUK01000011">
    <property type="protein sequence ID" value="RJF88690.1"/>
    <property type="molecule type" value="Genomic_DNA"/>
</dbReference>
<gene>
    <name evidence="6" type="ORF">D3874_18250</name>
</gene>
<dbReference type="InterPro" id="IPR000847">
    <property type="entry name" value="LysR_HTH_N"/>
</dbReference>
<keyword evidence="7" id="KW-1185">Reference proteome</keyword>
<dbReference type="PANTHER" id="PTHR30126">
    <property type="entry name" value="HTH-TYPE TRANSCRIPTIONAL REGULATOR"/>
    <property type="match status" value="1"/>
</dbReference>
<reference evidence="6 7" key="1">
    <citation type="submission" date="2018-09" db="EMBL/GenBank/DDBJ databases">
        <authorList>
            <person name="Zhu H."/>
        </authorList>
    </citation>
    <scope>NUCLEOTIDE SEQUENCE [LARGE SCALE GENOMIC DNA]</scope>
    <source>
        <strain evidence="6 7">K1W22B-8</strain>
    </source>
</reference>
<comment type="similarity">
    <text evidence="1">Belongs to the LysR transcriptional regulatory family.</text>
</comment>
<evidence type="ECO:0000259" key="5">
    <source>
        <dbReference type="PROSITE" id="PS50931"/>
    </source>
</evidence>
<dbReference type="PANTHER" id="PTHR30126:SF98">
    <property type="entry name" value="HTH-TYPE TRANSCRIPTIONAL ACTIVATOR BAUR"/>
    <property type="match status" value="1"/>
</dbReference>
<dbReference type="GO" id="GO:0000976">
    <property type="term" value="F:transcription cis-regulatory region binding"/>
    <property type="evidence" value="ECO:0007669"/>
    <property type="project" value="TreeGrafter"/>
</dbReference>
<name>A0A418WFD1_9PROT</name>
<keyword evidence="3" id="KW-0238">DNA-binding</keyword>
<evidence type="ECO:0000313" key="6">
    <source>
        <dbReference type="EMBL" id="RJF88690.1"/>
    </source>
</evidence>
<dbReference type="RefSeq" id="WP_119779383.1">
    <property type="nucleotide sequence ID" value="NZ_QYUK01000011.1"/>
</dbReference>
<dbReference type="Pfam" id="PF03466">
    <property type="entry name" value="LysR_substrate"/>
    <property type="match status" value="1"/>
</dbReference>
<dbReference type="CDD" id="cd05466">
    <property type="entry name" value="PBP2_LTTR_substrate"/>
    <property type="match status" value="1"/>
</dbReference>
<dbReference type="Gene3D" id="1.10.10.10">
    <property type="entry name" value="Winged helix-like DNA-binding domain superfamily/Winged helix DNA-binding domain"/>
    <property type="match status" value="1"/>
</dbReference>
<proteinExistence type="inferred from homology"/>
<dbReference type="Proteomes" id="UP000284605">
    <property type="component" value="Unassembled WGS sequence"/>
</dbReference>
<comment type="caution">
    <text evidence="6">The sequence shown here is derived from an EMBL/GenBank/DDBJ whole genome shotgun (WGS) entry which is preliminary data.</text>
</comment>
<dbReference type="Gene3D" id="3.40.190.290">
    <property type="match status" value="1"/>
</dbReference>
<organism evidence="6 7">
    <name type="scientific">Oleomonas cavernae</name>
    <dbReference type="NCBI Taxonomy" id="2320859"/>
    <lineage>
        <taxon>Bacteria</taxon>
        <taxon>Pseudomonadati</taxon>
        <taxon>Pseudomonadota</taxon>
        <taxon>Alphaproteobacteria</taxon>
        <taxon>Acetobacterales</taxon>
        <taxon>Acetobacteraceae</taxon>
        <taxon>Oleomonas</taxon>
    </lineage>
</organism>
<dbReference type="InterPro" id="IPR036388">
    <property type="entry name" value="WH-like_DNA-bd_sf"/>
</dbReference>
<keyword evidence="2" id="KW-0805">Transcription regulation</keyword>
<dbReference type="PROSITE" id="PS50931">
    <property type="entry name" value="HTH_LYSR"/>
    <property type="match status" value="1"/>
</dbReference>
<dbReference type="AlphaFoldDB" id="A0A418WFD1"/>
<feature type="domain" description="HTH lysR-type" evidence="5">
    <location>
        <begin position="33"/>
        <end position="89"/>
    </location>
</feature>
<accession>A0A418WFD1</accession>